<feature type="chain" id="PRO_5043710452" description="Secreted protein" evidence="1">
    <location>
        <begin position="20"/>
        <end position="79"/>
    </location>
</feature>
<evidence type="ECO:0008006" key="4">
    <source>
        <dbReference type="Google" id="ProtNLM"/>
    </source>
</evidence>
<evidence type="ECO:0000256" key="1">
    <source>
        <dbReference type="SAM" id="SignalP"/>
    </source>
</evidence>
<protein>
    <recommendedName>
        <fullName evidence="4">Secreted protein</fullName>
    </recommendedName>
</protein>
<name>A0AAW1IFN8_SAPOF</name>
<evidence type="ECO:0000313" key="3">
    <source>
        <dbReference type="Proteomes" id="UP001443914"/>
    </source>
</evidence>
<reference evidence="2" key="1">
    <citation type="submission" date="2024-03" db="EMBL/GenBank/DDBJ databases">
        <title>WGS assembly of Saponaria officinalis var. Norfolk2.</title>
        <authorList>
            <person name="Jenkins J."/>
            <person name="Shu S."/>
            <person name="Grimwood J."/>
            <person name="Barry K."/>
            <person name="Goodstein D."/>
            <person name="Schmutz J."/>
            <person name="Leebens-Mack J."/>
            <person name="Osbourn A."/>
        </authorList>
    </citation>
    <scope>NUCLEOTIDE SEQUENCE [LARGE SCALE GENOMIC DNA]</scope>
    <source>
        <strain evidence="2">JIC</strain>
    </source>
</reference>
<dbReference type="AlphaFoldDB" id="A0AAW1IFN8"/>
<dbReference type="Proteomes" id="UP001443914">
    <property type="component" value="Unassembled WGS sequence"/>
</dbReference>
<organism evidence="2 3">
    <name type="scientific">Saponaria officinalis</name>
    <name type="common">Common soapwort</name>
    <name type="synonym">Lychnis saponaria</name>
    <dbReference type="NCBI Taxonomy" id="3572"/>
    <lineage>
        <taxon>Eukaryota</taxon>
        <taxon>Viridiplantae</taxon>
        <taxon>Streptophyta</taxon>
        <taxon>Embryophyta</taxon>
        <taxon>Tracheophyta</taxon>
        <taxon>Spermatophyta</taxon>
        <taxon>Magnoliopsida</taxon>
        <taxon>eudicotyledons</taxon>
        <taxon>Gunneridae</taxon>
        <taxon>Pentapetalae</taxon>
        <taxon>Caryophyllales</taxon>
        <taxon>Caryophyllaceae</taxon>
        <taxon>Caryophylleae</taxon>
        <taxon>Saponaria</taxon>
    </lineage>
</organism>
<comment type="caution">
    <text evidence="2">The sequence shown here is derived from an EMBL/GenBank/DDBJ whole genome shotgun (WGS) entry which is preliminary data.</text>
</comment>
<evidence type="ECO:0000313" key="2">
    <source>
        <dbReference type="EMBL" id="KAK9688674.1"/>
    </source>
</evidence>
<feature type="signal peptide" evidence="1">
    <location>
        <begin position="1"/>
        <end position="19"/>
    </location>
</feature>
<sequence>MVITYLSIILFLYILFSKAVEEQVQCVLGTWAQNYKIHCIAFVGKFISERRAGPYNQIGMPGSKFYMRHPIIVCTVKMF</sequence>
<accession>A0AAW1IFN8</accession>
<gene>
    <name evidence="2" type="ORF">RND81_09G002600</name>
</gene>
<proteinExistence type="predicted"/>
<dbReference type="EMBL" id="JBDFQZ010000009">
    <property type="protein sequence ID" value="KAK9688674.1"/>
    <property type="molecule type" value="Genomic_DNA"/>
</dbReference>
<keyword evidence="1" id="KW-0732">Signal</keyword>
<keyword evidence="3" id="KW-1185">Reference proteome</keyword>